<sequence>MDETKQPVRKSTPPPPYSPERPPPPYSKMINIASVDLDLNEIKKEEDVNRKAPHLPCTPFSSGSVTSTVHPQQVLAPATVIGSSHGINPASGMLQEFWKVT</sequence>
<evidence type="ECO:0000256" key="1">
    <source>
        <dbReference type="SAM" id="MobiDB-lite"/>
    </source>
</evidence>
<reference evidence="3" key="1">
    <citation type="submission" date="2022-11" db="UniProtKB">
        <authorList>
            <consortium name="WormBaseParasite"/>
        </authorList>
    </citation>
    <scope>IDENTIFICATION</scope>
</reference>
<feature type="region of interest" description="Disordered" evidence="1">
    <location>
        <begin position="1"/>
        <end position="28"/>
    </location>
</feature>
<dbReference type="Proteomes" id="UP000887581">
    <property type="component" value="Unplaced"/>
</dbReference>
<evidence type="ECO:0000313" key="2">
    <source>
        <dbReference type="Proteomes" id="UP000887581"/>
    </source>
</evidence>
<protein>
    <submittedName>
        <fullName evidence="3">Uncharacterized protein</fullName>
    </submittedName>
</protein>
<dbReference type="WBParaSite" id="sdigi.contig115.g4628.t1">
    <property type="protein sequence ID" value="sdigi.contig115.g4628.t1"/>
    <property type="gene ID" value="sdigi.contig115.g4628"/>
</dbReference>
<organism evidence="2 3">
    <name type="scientific">Setaria digitata</name>
    <dbReference type="NCBI Taxonomy" id="48799"/>
    <lineage>
        <taxon>Eukaryota</taxon>
        <taxon>Metazoa</taxon>
        <taxon>Ecdysozoa</taxon>
        <taxon>Nematoda</taxon>
        <taxon>Chromadorea</taxon>
        <taxon>Rhabditida</taxon>
        <taxon>Spirurina</taxon>
        <taxon>Spiruromorpha</taxon>
        <taxon>Filarioidea</taxon>
        <taxon>Setariidae</taxon>
        <taxon>Setaria</taxon>
    </lineage>
</organism>
<dbReference type="AlphaFoldDB" id="A0A915PK96"/>
<feature type="compositionally biased region" description="Pro residues" evidence="1">
    <location>
        <begin position="12"/>
        <end position="26"/>
    </location>
</feature>
<name>A0A915PK96_9BILA</name>
<evidence type="ECO:0000313" key="3">
    <source>
        <dbReference type="WBParaSite" id="sdigi.contig115.g4628.t1"/>
    </source>
</evidence>
<keyword evidence="2" id="KW-1185">Reference proteome</keyword>
<accession>A0A915PK96</accession>
<proteinExistence type="predicted"/>